<keyword evidence="2" id="KW-0134">Cell wall</keyword>
<dbReference type="Gene3D" id="3.50.30.30">
    <property type="match status" value="1"/>
</dbReference>
<feature type="active site" description="Charge relay system" evidence="6">
    <location>
        <position position="445"/>
    </location>
</feature>
<evidence type="ECO:0000256" key="4">
    <source>
        <dbReference type="ARBA" id="ARBA00022801"/>
    </source>
</evidence>
<gene>
    <name evidence="10" type="ORF">GF068_05625</name>
</gene>
<dbReference type="GO" id="GO:0005615">
    <property type="term" value="C:extracellular space"/>
    <property type="evidence" value="ECO:0007669"/>
    <property type="project" value="TreeGrafter"/>
</dbReference>
<proteinExistence type="inferred from homology"/>
<dbReference type="OrthoDB" id="9790784at2"/>
<dbReference type="Proteomes" id="UP000440224">
    <property type="component" value="Unassembled WGS sequence"/>
</dbReference>
<evidence type="ECO:0000259" key="8">
    <source>
        <dbReference type="Pfam" id="PF00082"/>
    </source>
</evidence>
<evidence type="ECO:0000259" key="9">
    <source>
        <dbReference type="Pfam" id="PF02225"/>
    </source>
</evidence>
<keyword evidence="11" id="KW-1185">Reference proteome</keyword>
<dbReference type="PRINTS" id="PR00723">
    <property type="entry name" value="SUBTILISIN"/>
</dbReference>
<dbReference type="AlphaFoldDB" id="A0A6N7PH57"/>
<name>A0A6N7PH57_9BACT</name>
<evidence type="ECO:0000256" key="5">
    <source>
        <dbReference type="ARBA" id="ARBA00022825"/>
    </source>
</evidence>
<dbReference type="InterPro" id="IPR022398">
    <property type="entry name" value="Peptidase_S8_His-AS"/>
</dbReference>
<keyword evidence="4 6" id="KW-0378">Hydrolase</keyword>
<dbReference type="PROSITE" id="PS00137">
    <property type="entry name" value="SUBTILASE_HIS"/>
    <property type="match status" value="1"/>
</dbReference>
<feature type="signal peptide" evidence="7">
    <location>
        <begin position="1"/>
        <end position="24"/>
    </location>
</feature>
<feature type="active site" description="Charge relay system" evidence="6">
    <location>
        <position position="167"/>
    </location>
</feature>
<dbReference type="InterPro" id="IPR000209">
    <property type="entry name" value="Peptidase_S8/S53_dom"/>
</dbReference>
<dbReference type="PROSITE" id="PS51257">
    <property type="entry name" value="PROKAR_LIPOPROTEIN"/>
    <property type="match status" value="1"/>
</dbReference>
<evidence type="ECO:0000313" key="11">
    <source>
        <dbReference type="Proteomes" id="UP000440224"/>
    </source>
</evidence>
<accession>A0A6N7PH57</accession>
<dbReference type="PROSITE" id="PS00138">
    <property type="entry name" value="SUBTILASE_SER"/>
    <property type="match status" value="1"/>
</dbReference>
<dbReference type="GO" id="GO:0004252">
    <property type="term" value="F:serine-type endopeptidase activity"/>
    <property type="evidence" value="ECO:0007669"/>
    <property type="project" value="UniProtKB-UniRule"/>
</dbReference>
<dbReference type="SUPFAM" id="SSF52743">
    <property type="entry name" value="Subtilisin-like"/>
    <property type="match status" value="1"/>
</dbReference>
<feature type="active site" description="Charge relay system" evidence="6">
    <location>
        <position position="137"/>
    </location>
</feature>
<comment type="similarity">
    <text evidence="1 6">Belongs to the peptidase S8 family.</text>
</comment>
<feature type="domain" description="Peptidase S8/S53" evidence="8">
    <location>
        <begin position="130"/>
        <end position="328"/>
    </location>
</feature>
<evidence type="ECO:0000313" key="10">
    <source>
        <dbReference type="EMBL" id="MRG91403.1"/>
    </source>
</evidence>
<reference evidence="10 11" key="1">
    <citation type="submission" date="2019-10" db="EMBL/GenBank/DDBJ databases">
        <title>A soil myxobacterium in the family Polyangiaceae.</title>
        <authorList>
            <person name="Li Y."/>
            <person name="Wang J."/>
        </authorList>
    </citation>
    <scope>NUCLEOTIDE SEQUENCE [LARGE SCALE GENOMIC DNA]</scope>
    <source>
        <strain evidence="10 11">DSM 14734</strain>
    </source>
</reference>
<dbReference type="PROSITE" id="PS51892">
    <property type="entry name" value="SUBTILASE"/>
    <property type="match status" value="1"/>
</dbReference>
<evidence type="ECO:0000256" key="6">
    <source>
        <dbReference type="PROSITE-ProRule" id="PRU01240"/>
    </source>
</evidence>
<dbReference type="Gene3D" id="3.40.50.200">
    <property type="entry name" value="Peptidase S8/S53 domain"/>
    <property type="match status" value="1"/>
</dbReference>
<dbReference type="PANTHER" id="PTHR43806">
    <property type="entry name" value="PEPTIDASE S8"/>
    <property type="match status" value="1"/>
</dbReference>
<keyword evidence="5 6" id="KW-0720">Serine protease</keyword>
<feature type="chain" id="PRO_5026980886" evidence="7">
    <location>
        <begin position="25"/>
        <end position="545"/>
    </location>
</feature>
<dbReference type="RefSeq" id="WP_153818195.1">
    <property type="nucleotide sequence ID" value="NZ_WJIE01000001.1"/>
</dbReference>
<dbReference type="Pfam" id="PF00082">
    <property type="entry name" value="Peptidase_S8"/>
    <property type="match status" value="2"/>
</dbReference>
<comment type="caution">
    <text evidence="10">The sequence shown here is derived from an EMBL/GenBank/DDBJ whole genome shotgun (WGS) entry which is preliminary data.</text>
</comment>
<keyword evidence="2" id="KW-0964">Secreted</keyword>
<dbReference type="Pfam" id="PF02225">
    <property type="entry name" value="PA"/>
    <property type="match status" value="1"/>
</dbReference>
<sequence length="545" mass="54387">MTHTIRYSLALVFASLGLAACAVGADEGVEDVGSAPAAISAEGRYIIKFKDYSKRGQAISAASGKVARELPEQAATAVYLPDSAVQAMANNPNVEYIEVDQRRELYGQTMPYGISMVQATDPAFSNAGGSTKVCIIDSGFYAGHADLQGLSVTGESGTSWNTDSCGHGTHVAGTIAAVNNSLGVVGVAPDNVSLHIVKVFDGADCAWSYSSDLVGALNECRSAGARVVSMSLGGSFSSTTEKNAFDSANAAGVLNIAAAGNGGNNRTSYPAGYASVMSVAAVDSAKAKADFSQYNADVEIAAPGVQVLSTVPWSTPSLTVGSSAYAGSIIDGAAAKSVSGALVDGGLCDSVGSWAGKIVLCQRGVVSFADKVNNAQAGGAAGAIIYNNVSGGFAGTLNGTSAIPAIGISMEDGQVLVAGSLGTSATLNTIQTIPGTGYEAWDGTSMATPHVSAVAALIWSQKPEATNSDVRNALTSTAEDLGAAGRDVNFGYGLVRAKNSLDALLSGSSGGGGGPTCSAAGASCSDGSTCCSGVCSGKGKNKTCQ</sequence>
<evidence type="ECO:0000256" key="2">
    <source>
        <dbReference type="ARBA" id="ARBA00022512"/>
    </source>
</evidence>
<dbReference type="InterPro" id="IPR015500">
    <property type="entry name" value="Peptidase_S8_subtilisin-rel"/>
</dbReference>
<evidence type="ECO:0000256" key="1">
    <source>
        <dbReference type="ARBA" id="ARBA00011073"/>
    </source>
</evidence>
<dbReference type="SUPFAM" id="SSF54897">
    <property type="entry name" value="Protease propeptides/inhibitors"/>
    <property type="match status" value="1"/>
</dbReference>
<evidence type="ECO:0000256" key="3">
    <source>
        <dbReference type="ARBA" id="ARBA00022670"/>
    </source>
</evidence>
<dbReference type="InterPro" id="IPR050131">
    <property type="entry name" value="Peptidase_S8_subtilisin-like"/>
</dbReference>
<feature type="domain" description="PA" evidence="9">
    <location>
        <begin position="339"/>
        <end position="416"/>
    </location>
</feature>
<dbReference type="Gene3D" id="3.30.70.80">
    <property type="entry name" value="Peptidase S8 propeptide/proteinase inhibitor I9"/>
    <property type="match status" value="1"/>
</dbReference>
<dbReference type="EMBL" id="WJIE01000001">
    <property type="protein sequence ID" value="MRG91403.1"/>
    <property type="molecule type" value="Genomic_DNA"/>
</dbReference>
<feature type="domain" description="Peptidase S8/S53" evidence="8">
    <location>
        <begin position="423"/>
        <end position="493"/>
    </location>
</feature>
<dbReference type="InterPro" id="IPR023828">
    <property type="entry name" value="Peptidase_S8_Ser-AS"/>
</dbReference>
<keyword evidence="7" id="KW-0732">Signal</keyword>
<dbReference type="InterPro" id="IPR037045">
    <property type="entry name" value="S8pro/Inhibitor_I9_sf"/>
</dbReference>
<organism evidence="10 11">
    <name type="scientific">Polyangium spumosum</name>
    <dbReference type="NCBI Taxonomy" id="889282"/>
    <lineage>
        <taxon>Bacteria</taxon>
        <taxon>Pseudomonadati</taxon>
        <taxon>Myxococcota</taxon>
        <taxon>Polyangia</taxon>
        <taxon>Polyangiales</taxon>
        <taxon>Polyangiaceae</taxon>
        <taxon>Polyangium</taxon>
    </lineage>
</organism>
<dbReference type="PANTHER" id="PTHR43806:SF11">
    <property type="entry name" value="CEREVISIN-RELATED"/>
    <property type="match status" value="1"/>
</dbReference>
<dbReference type="InterPro" id="IPR003137">
    <property type="entry name" value="PA_domain"/>
</dbReference>
<dbReference type="InterPro" id="IPR036852">
    <property type="entry name" value="Peptidase_S8/S53_dom_sf"/>
</dbReference>
<keyword evidence="3 6" id="KW-0645">Protease</keyword>
<dbReference type="GO" id="GO:0006508">
    <property type="term" value="P:proteolysis"/>
    <property type="evidence" value="ECO:0007669"/>
    <property type="project" value="UniProtKB-KW"/>
</dbReference>
<evidence type="ECO:0000256" key="7">
    <source>
        <dbReference type="SAM" id="SignalP"/>
    </source>
</evidence>
<protein>
    <submittedName>
        <fullName evidence="10">S8 family serine peptidase</fullName>
    </submittedName>
</protein>